<comment type="caution">
    <text evidence="1">The sequence shown here is derived from an EMBL/GenBank/DDBJ whole genome shotgun (WGS) entry which is preliminary data.</text>
</comment>
<organism evidence="1">
    <name type="scientific">bioreactor metagenome</name>
    <dbReference type="NCBI Taxonomy" id="1076179"/>
    <lineage>
        <taxon>unclassified sequences</taxon>
        <taxon>metagenomes</taxon>
        <taxon>ecological metagenomes</taxon>
    </lineage>
</organism>
<dbReference type="EMBL" id="VSSQ01064948">
    <property type="protein sequence ID" value="MPN17752.1"/>
    <property type="molecule type" value="Genomic_DNA"/>
</dbReference>
<sequence length="215" mass="23929">MVARDDAPLVLEKMASGTPRPVVPRPGDRTYEFRAGGICRWDHSGYQPLRSAKSAAMIPSRSNNPYAAIDDLSSSGGEFHALDQGVNPTLLLELFGQTPIVFHRLYIDVTGSVTAALWLAYAIYHVSERGADAEGWFVKSQQEWLLETGLSRREQETARNRLRALNLLEERRAPNAPLAYRIVMPQLHAAMEAHAQRLHAERQAMRAATGKSLAR</sequence>
<dbReference type="AlphaFoldDB" id="A0A645FVS2"/>
<name>A0A645FVS2_9ZZZZ</name>
<proteinExistence type="predicted"/>
<reference evidence="1" key="1">
    <citation type="submission" date="2019-08" db="EMBL/GenBank/DDBJ databases">
        <authorList>
            <person name="Kucharzyk K."/>
            <person name="Murdoch R.W."/>
            <person name="Higgins S."/>
            <person name="Loffler F."/>
        </authorList>
    </citation>
    <scope>NUCLEOTIDE SEQUENCE</scope>
</reference>
<protein>
    <submittedName>
        <fullName evidence="1">Uncharacterized protein</fullName>
    </submittedName>
</protein>
<evidence type="ECO:0000313" key="1">
    <source>
        <dbReference type="EMBL" id="MPN17752.1"/>
    </source>
</evidence>
<accession>A0A645FVS2</accession>
<gene>
    <name evidence="1" type="ORF">SDC9_165107</name>
</gene>